<dbReference type="RefSeq" id="WP_085416716.1">
    <property type="nucleotide sequence ID" value="NZ_CAUJPY010000017.1"/>
</dbReference>
<dbReference type="KEGG" id="nci:NCTC10296_02200"/>
<gene>
    <name evidence="2" type="ORF">NCTC10296_02200</name>
</gene>
<dbReference type="Pfam" id="PF13723">
    <property type="entry name" value="Ketoacyl-synt_2"/>
    <property type="match status" value="1"/>
</dbReference>
<dbReference type="Proteomes" id="UP000279284">
    <property type="component" value="Chromosome"/>
</dbReference>
<dbReference type="EMBL" id="LR134313">
    <property type="protein sequence ID" value="VEF03206.1"/>
    <property type="molecule type" value="Genomic_DNA"/>
</dbReference>
<evidence type="ECO:0000313" key="2">
    <source>
        <dbReference type="EMBL" id="VEF03206.1"/>
    </source>
</evidence>
<dbReference type="AlphaFoldDB" id="A0A1X3CX53"/>
<reference evidence="2 3" key="1">
    <citation type="submission" date="2018-12" db="EMBL/GenBank/DDBJ databases">
        <authorList>
            <consortium name="Pathogen Informatics"/>
        </authorList>
    </citation>
    <scope>NUCLEOTIDE SEQUENCE [LARGE SCALE GENOMIC DNA]</scope>
    <source>
        <strain evidence="2 3">NCTC10296</strain>
    </source>
</reference>
<organism evidence="2 3">
    <name type="scientific">Neisseria canis</name>
    <dbReference type="NCBI Taxonomy" id="493"/>
    <lineage>
        <taxon>Bacteria</taxon>
        <taxon>Pseudomonadati</taxon>
        <taxon>Pseudomonadota</taxon>
        <taxon>Betaproteobacteria</taxon>
        <taxon>Neisseriales</taxon>
        <taxon>Neisseriaceae</taxon>
        <taxon>Neisseria</taxon>
    </lineage>
</organism>
<proteinExistence type="predicted"/>
<evidence type="ECO:0000313" key="3">
    <source>
        <dbReference type="Proteomes" id="UP000279284"/>
    </source>
</evidence>
<protein>
    <recommendedName>
        <fullName evidence="1">Beta-ketoacyl synthase-like N-terminal domain-containing protein</fullName>
    </recommendedName>
</protein>
<evidence type="ECO:0000259" key="1">
    <source>
        <dbReference type="Pfam" id="PF13723"/>
    </source>
</evidence>
<dbReference type="OrthoDB" id="9798676at2"/>
<feature type="domain" description="Beta-ketoacyl synthase-like N-terminal" evidence="1">
    <location>
        <begin position="30"/>
        <end position="245"/>
    </location>
</feature>
<sequence length="248" mass="28326">MMTAPSHCSFSFDIVEWQASSSRLAGHDAWRQWSANASFFESQPDYKPELAFLPAMQRRRLGKAARLVCDAAWNLAEQYPESALVFASHDGELNRSFELWLELMKTHTVSPTSFGLSVHNAQVGQWSMLRKDMRENTALAVGSDGLETALAEAYALMQDGGDKVLLVLADDPLVEEYALEAERAPMPYALAMVLQPGQQYRLSLSCGEQAEENSPYWGALDWIRFMLSDRHEETRYYDQRRWFWQKTL</sequence>
<dbReference type="STRING" id="493.BWD07_07400"/>
<name>A0A1X3CX53_9NEIS</name>
<accession>A0A1X3CX53</accession>
<dbReference type="InterPro" id="IPR014030">
    <property type="entry name" value="Ketoacyl_synth_N"/>
</dbReference>
<keyword evidence="3" id="KW-1185">Reference proteome</keyword>